<keyword evidence="4" id="KW-0597">Phosphoprotein</keyword>
<evidence type="ECO:0000313" key="9">
    <source>
        <dbReference type="Proteomes" id="UP000645828"/>
    </source>
</evidence>
<keyword evidence="6" id="KW-0206">Cytoskeleton</keyword>
<reference evidence="8" key="1">
    <citation type="submission" date="2020-12" db="EMBL/GenBank/DDBJ databases">
        <authorList>
            <consortium name="Molecular Ecology Group"/>
        </authorList>
    </citation>
    <scope>NUCLEOTIDE SEQUENCE</scope>
    <source>
        <strain evidence="8">TBG_1078</strain>
    </source>
</reference>
<gene>
    <name evidence="8" type="ORF">NYPRO_LOCUS8241</name>
</gene>
<dbReference type="GO" id="GO:0021987">
    <property type="term" value="P:cerebral cortex development"/>
    <property type="evidence" value="ECO:0007669"/>
    <property type="project" value="TreeGrafter"/>
</dbReference>
<evidence type="ECO:0000256" key="6">
    <source>
        <dbReference type="ARBA" id="ARBA00023212"/>
    </source>
</evidence>
<protein>
    <submittedName>
        <fullName evidence="8">(raccoon dog) hypothetical protein</fullName>
    </submittedName>
</protein>
<feature type="domain" description="Transforming acidic coiled-coil-containing protein C-terminal" evidence="7">
    <location>
        <begin position="2"/>
        <end position="71"/>
    </location>
</feature>
<name>A0A811YE43_NYCPR</name>
<dbReference type="EMBL" id="CAJHUB010000675">
    <property type="protein sequence ID" value="CAD7675446.1"/>
    <property type="molecule type" value="Genomic_DNA"/>
</dbReference>
<evidence type="ECO:0000256" key="2">
    <source>
        <dbReference type="ARBA" id="ARBA00009423"/>
    </source>
</evidence>
<dbReference type="GO" id="GO:0005856">
    <property type="term" value="C:cytoskeleton"/>
    <property type="evidence" value="ECO:0007669"/>
    <property type="project" value="UniProtKB-SubCell"/>
</dbReference>
<dbReference type="GO" id="GO:0007052">
    <property type="term" value="P:mitotic spindle organization"/>
    <property type="evidence" value="ECO:0007669"/>
    <property type="project" value="InterPro"/>
</dbReference>
<dbReference type="GO" id="GO:0005737">
    <property type="term" value="C:cytoplasm"/>
    <property type="evidence" value="ECO:0007669"/>
    <property type="project" value="TreeGrafter"/>
</dbReference>
<organism evidence="8 9">
    <name type="scientific">Nyctereutes procyonoides</name>
    <name type="common">Raccoon dog</name>
    <name type="synonym">Canis procyonoides</name>
    <dbReference type="NCBI Taxonomy" id="34880"/>
    <lineage>
        <taxon>Eukaryota</taxon>
        <taxon>Metazoa</taxon>
        <taxon>Chordata</taxon>
        <taxon>Craniata</taxon>
        <taxon>Vertebrata</taxon>
        <taxon>Euteleostomi</taxon>
        <taxon>Mammalia</taxon>
        <taxon>Eutheria</taxon>
        <taxon>Laurasiatheria</taxon>
        <taxon>Carnivora</taxon>
        <taxon>Caniformia</taxon>
        <taxon>Canidae</taxon>
        <taxon>Nyctereutes</taxon>
    </lineage>
</organism>
<proteinExistence type="inferred from homology"/>
<dbReference type="InterPro" id="IPR039915">
    <property type="entry name" value="TACC"/>
</dbReference>
<dbReference type="PANTHER" id="PTHR13924">
    <property type="entry name" value="TRANSFORMING ACIDIC COILED-COIL CONTAINING PROTEIN 1/2"/>
    <property type="match status" value="1"/>
</dbReference>
<dbReference type="Proteomes" id="UP000645828">
    <property type="component" value="Unassembled WGS sequence"/>
</dbReference>
<comment type="caution">
    <text evidence="8">The sequence shown here is derived from an EMBL/GenBank/DDBJ whole genome shotgun (WGS) entry which is preliminary data.</text>
</comment>
<evidence type="ECO:0000313" key="8">
    <source>
        <dbReference type="EMBL" id="CAD7675446.1"/>
    </source>
</evidence>
<evidence type="ECO:0000256" key="1">
    <source>
        <dbReference type="ARBA" id="ARBA00004245"/>
    </source>
</evidence>
<dbReference type="InterPro" id="IPR007707">
    <property type="entry name" value="TACC_C"/>
</dbReference>
<comment type="similarity">
    <text evidence="2">Belongs to the TACC family.</text>
</comment>
<dbReference type="GO" id="GO:0007097">
    <property type="term" value="P:nuclear migration"/>
    <property type="evidence" value="ECO:0007669"/>
    <property type="project" value="TreeGrafter"/>
</dbReference>
<sequence>MQYQDLKAHTEEKLKLTSEEIAHVLGKAQVKVLTFQAGLRKDQMCIHSLEKIVKQKTKGNEELTRICDDLIYQMEKT</sequence>
<dbReference type="Gene3D" id="1.20.5.1700">
    <property type="match status" value="1"/>
</dbReference>
<dbReference type="AlphaFoldDB" id="A0A811YE43"/>
<dbReference type="Pfam" id="PF05010">
    <property type="entry name" value="TACC_C"/>
    <property type="match status" value="1"/>
</dbReference>
<comment type="subcellular location">
    <subcellularLocation>
        <location evidence="1">Cytoplasm</location>
        <location evidence="1">Cytoskeleton</location>
    </subcellularLocation>
</comment>
<evidence type="ECO:0000256" key="4">
    <source>
        <dbReference type="ARBA" id="ARBA00022553"/>
    </source>
</evidence>
<evidence type="ECO:0000256" key="5">
    <source>
        <dbReference type="ARBA" id="ARBA00023054"/>
    </source>
</evidence>
<keyword evidence="5" id="KW-0175">Coiled coil</keyword>
<dbReference type="PANTHER" id="PTHR13924:SF4">
    <property type="entry name" value="TRANSFORMING ACIDIC COILED-COIL-CONTAINING PROTEIN 3"/>
    <property type="match status" value="1"/>
</dbReference>
<evidence type="ECO:0000256" key="3">
    <source>
        <dbReference type="ARBA" id="ARBA00022490"/>
    </source>
</evidence>
<accession>A0A811YE43</accession>
<keyword evidence="9" id="KW-1185">Reference proteome</keyword>
<evidence type="ECO:0000259" key="7">
    <source>
        <dbReference type="Pfam" id="PF05010"/>
    </source>
</evidence>
<keyword evidence="3" id="KW-0963">Cytoplasm</keyword>
<dbReference type="FunFam" id="1.20.5.1700:FF:000001">
    <property type="entry name" value="Transforming acidic coiled-coil-containing protein 1 isoform 2"/>
    <property type="match status" value="1"/>
</dbReference>